<dbReference type="InterPro" id="IPR011011">
    <property type="entry name" value="Znf_FYVE_PHD"/>
</dbReference>
<feature type="compositionally biased region" description="Polar residues" evidence="6">
    <location>
        <begin position="21"/>
        <end position="31"/>
    </location>
</feature>
<dbReference type="CDD" id="cd15517">
    <property type="entry name" value="PHD_TCF19_like"/>
    <property type="match status" value="1"/>
</dbReference>
<keyword evidence="3" id="KW-0862">Zinc</keyword>
<dbReference type="SUPFAM" id="SSF56672">
    <property type="entry name" value="DNA/RNA polymerases"/>
    <property type="match status" value="1"/>
</dbReference>
<keyword evidence="1" id="KW-0479">Metal-binding</keyword>
<name>A0AAE1PW84_9EUCA</name>
<evidence type="ECO:0000256" key="3">
    <source>
        <dbReference type="ARBA" id="ARBA00022833"/>
    </source>
</evidence>
<dbReference type="PROSITE" id="PS50016">
    <property type="entry name" value="ZF_PHD_2"/>
    <property type="match status" value="1"/>
</dbReference>
<protein>
    <recommendedName>
        <fullName evidence="11">PHD-type domain-containing protein</fullName>
    </recommendedName>
</protein>
<dbReference type="InterPro" id="IPR043502">
    <property type="entry name" value="DNA/RNA_pol_sf"/>
</dbReference>
<dbReference type="Pfam" id="PF00078">
    <property type="entry name" value="RVT_1"/>
    <property type="match status" value="1"/>
</dbReference>
<dbReference type="Gene3D" id="3.30.40.10">
    <property type="entry name" value="Zinc/RING finger domain, C3HC4 (zinc finger)"/>
    <property type="match status" value="1"/>
</dbReference>
<dbReference type="AlphaFoldDB" id="A0AAE1PW84"/>
<evidence type="ECO:0000259" key="7">
    <source>
        <dbReference type="PROSITE" id="PS50016"/>
    </source>
</evidence>
<dbReference type="PROSITE" id="PS50878">
    <property type="entry name" value="RT_POL"/>
    <property type="match status" value="1"/>
</dbReference>
<proteinExistence type="predicted"/>
<dbReference type="InterPro" id="IPR000477">
    <property type="entry name" value="RT_dom"/>
</dbReference>
<evidence type="ECO:0000313" key="10">
    <source>
        <dbReference type="Proteomes" id="UP001292094"/>
    </source>
</evidence>
<keyword evidence="2 4" id="KW-0863">Zinc-finger</keyword>
<keyword evidence="5" id="KW-0175">Coiled coil</keyword>
<sequence length="405" mass="46016">MATAVSEISKKVEAPRRVSTRSKSVPSSTQDIGAPTTPTTPEITPMKNNDESKCGKCDVVIGPDDMALNCDICKVWFHIGCQKFPEAVYKFMVEKEEGKQLDWKCCFCKKGYENLHAYMKEIEGQQSKMLARQDTLEVEMQEIRDSVKEEMGKSKTVENRLVDVEGKIINLEEQNTDLEAKIKQVYPLTLLYRRSLQLGELPLDWKEALVSPIYKKGAKNLAANYRPISLTAILCKILESIICEVLLDHMLKNNALSPKQYGFIHGRSTVLQMLHYLNHCYEIVARYGVVDVIYLDYAKAFDSVPHRRLLSKLVSYGIRGNIHKWIHMFLTARHQSVVVNGIRSLSAPVLSGIPQGSVLGPLLFVIYINDLPENIDSDIYICLQMTQKSYNQLRKGKTLMSYNMI</sequence>
<comment type="caution">
    <text evidence="9">The sequence shown here is derived from an EMBL/GenBank/DDBJ whole genome shotgun (WGS) entry which is preliminary data.</text>
</comment>
<reference evidence="9" key="1">
    <citation type="submission" date="2023-11" db="EMBL/GenBank/DDBJ databases">
        <title>Genome assemblies of two species of porcelain crab, Petrolisthes cinctipes and Petrolisthes manimaculis (Anomura: Porcellanidae).</title>
        <authorList>
            <person name="Angst P."/>
        </authorList>
    </citation>
    <scope>NUCLEOTIDE SEQUENCE</scope>
    <source>
        <strain evidence="9">PB745_02</strain>
        <tissue evidence="9">Gill</tissue>
    </source>
</reference>
<organism evidence="9 10">
    <name type="scientific">Petrolisthes manimaculis</name>
    <dbReference type="NCBI Taxonomy" id="1843537"/>
    <lineage>
        <taxon>Eukaryota</taxon>
        <taxon>Metazoa</taxon>
        <taxon>Ecdysozoa</taxon>
        <taxon>Arthropoda</taxon>
        <taxon>Crustacea</taxon>
        <taxon>Multicrustacea</taxon>
        <taxon>Malacostraca</taxon>
        <taxon>Eumalacostraca</taxon>
        <taxon>Eucarida</taxon>
        <taxon>Decapoda</taxon>
        <taxon>Pleocyemata</taxon>
        <taxon>Anomura</taxon>
        <taxon>Galatheoidea</taxon>
        <taxon>Porcellanidae</taxon>
        <taxon>Petrolisthes</taxon>
    </lineage>
</organism>
<evidence type="ECO:0000256" key="5">
    <source>
        <dbReference type="SAM" id="Coils"/>
    </source>
</evidence>
<evidence type="ECO:0000256" key="6">
    <source>
        <dbReference type="SAM" id="MobiDB-lite"/>
    </source>
</evidence>
<feature type="domain" description="PHD-type" evidence="7">
    <location>
        <begin position="51"/>
        <end position="111"/>
    </location>
</feature>
<accession>A0AAE1PW84</accession>
<dbReference type="Proteomes" id="UP001292094">
    <property type="component" value="Unassembled WGS sequence"/>
</dbReference>
<dbReference type="InterPro" id="IPR019786">
    <property type="entry name" value="Zinc_finger_PHD-type_CS"/>
</dbReference>
<gene>
    <name evidence="9" type="ORF">Pmani_013187</name>
</gene>
<keyword evidence="10" id="KW-1185">Reference proteome</keyword>
<dbReference type="InterPro" id="IPR013083">
    <property type="entry name" value="Znf_RING/FYVE/PHD"/>
</dbReference>
<evidence type="ECO:0000256" key="4">
    <source>
        <dbReference type="PROSITE-ProRule" id="PRU00146"/>
    </source>
</evidence>
<dbReference type="GO" id="GO:0071897">
    <property type="term" value="P:DNA biosynthetic process"/>
    <property type="evidence" value="ECO:0007669"/>
    <property type="project" value="UniProtKB-ARBA"/>
</dbReference>
<feature type="region of interest" description="Disordered" evidence="6">
    <location>
        <begin position="1"/>
        <end position="47"/>
    </location>
</feature>
<evidence type="ECO:0000256" key="1">
    <source>
        <dbReference type="ARBA" id="ARBA00022723"/>
    </source>
</evidence>
<evidence type="ECO:0000256" key="2">
    <source>
        <dbReference type="ARBA" id="ARBA00022771"/>
    </source>
</evidence>
<evidence type="ECO:0008006" key="11">
    <source>
        <dbReference type="Google" id="ProtNLM"/>
    </source>
</evidence>
<dbReference type="CDD" id="cd01650">
    <property type="entry name" value="RT_nLTR_like"/>
    <property type="match status" value="1"/>
</dbReference>
<dbReference type="InterPro" id="IPR019787">
    <property type="entry name" value="Znf_PHD-finger"/>
</dbReference>
<evidence type="ECO:0000259" key="8">
    <source>
        <dbReference type="PROSITE" id="PS50878"/>
    </source>
</evidence>
<evidence type="ECO:0000313" key="9">
    <source>
        <dbReference type="EMBL" id="KAK4315598.1"/>
    </source>
</evidence>
<dbReference type="EMBL" id="JAWZYT010001102">
    <property type="protein sequence ID" value="KAK4315598.1"/>
    <property type="molecule type" value="Genomic_DNA"/>
</dbReference>
<dbReference type="SUPFAM" id="SSF57903">
    <property type="entry name" value="FYVE/PHD zinc finger"/>
    <property type="match status" value="1"/>
</dbReference>
<feature type="coiled-coil region" evidence="5">
    <location>
        <begin position="154"/>
        <end position="181"/>
    </location>
</feature>
<feature type="domain" description="Reverse transcriptase" evidence="8">
    <location>
        <begin position="194"/>
        <end position="405"/>
    </location>
</feature>
<dbReference type="PANTHER" id="PTHR19446">
    <property type="entry name" value="REVERSE TRANSCRIPTASES"/>
    <property type="match status" value="1"/>
</dbReference>
<dbReference type="PROSITE" id="PS01359">
    <property type="entry name" value="ZF_PHD_1"/>
    <property type="match status" value="1"/>
</dbReference>
<feature type="compositionally biased region" description="Low complexity" evidence="6">
    <location>
        <begin position="35"/>
        <end position="45"/>
    </location>
</feature>
<dbReference type="GO" id="GO:0008270">
    <property type="term" value="F:zinc ion binding"/>
    <property type="evidence" value="ECO:0007669"/>
    <property type="project" value="UniProtKB-KW"/>
</dbReference>